<evidence type="ECO:0000256" key="1">
    <source>
        <dbReference type="ARBA" id="ARBA00006336"/>
    </source>
</evidence>
<dbReference type="CDD" id="cd00431">
    <property type="entry name" value="cysteine_hydrolases"/>
    <property type="match status" value="1"/>
</dbReference>
<evidence type="ECO:0000256" key="2">
    <source>
        <dbReference type="ARBA" id="ARBA00022801"/>
    </source>
</evidence>
<keyword evidence="2" id="KW-0378">Hydrolase</keyword>
<proteinExistence type="inferred from homology"/>
<dbReference type="Pfam" id="PF00857">
    <property type="entry name" value="Isochorismatase"/>
    <property type="match status" value="1"/>
</dbReference>
<dbReference type="OrthoDB" id="9796485at2"/>
<dbReference type="AlphaFoldDB" id="A0A1I2Q061"/>
<reference evidence="5" key="1">
    <citation type="submission" date="2016-10" db="EMBL/GenBank/DDBJ databases">
        <authorList>
            <person name="Varghese N."/>
            <person name="Submissions S."/>
        </authorList>
    </citation>
    <scope>NUCLEOTIDE SEQUENCE [LARGE SCALE GENOMIC DNA]</scope>
    <source>
        <strain evidence="5">DSM 20403</strain>
    </source>
</reference>
<comment type="similarity">
    <text evidence="1">Belongs to the isochorismatase family.</text>
</comment>
<dbReference type="Gene3D" id="3.40.50.850">
    <property type="entry name" value="Isochorismatase-like"/>
    <property type="match status" value="1"/>
</dbReference>
<gene>
    <name evidence="4" type="ORF">SAMN02910432_00380</name>
</gene>
<organism evidence="4 5">
    <name type="scientific">Ligilactobacillus ruminis DSM 20403 = NBRC 102161</name>
    <dbReference type="NCBI Taxonomy" id="1423798"/>
    <lineage>
        <taxon>Bacteria</taxon>
        <taxon>Bacillati</taxon>
        <taxon>Bacillota</taxon>
        <taxon>Bacilli</taxon>
        <taxon>Lactobacillales</taxon>
        <taxon>Lactobacillaceae</taxon>
        <taxon>Ligilactobacillus</taxon>
    </lineage>
</organism>
<name>A0A1I2Q061_9LACO</name>
<dbReference type="SUPFAM" id="SSF52499">
    <property type="entry name" value="Isochorismatase-like hydrolases"/>
    <property type="match status" value="1"/>
</dbReference>
<dbReference type="PANTHER" id="PTHR43540">
    <property type="entry name" value="PEROXYUREIDOACRYLATE/UREIDOACRYLATE AMIDOHYDROLASE-RELATED"/>
    <property type="match status" value="1"/>
</dbReference>
<evidence type="ECO:0000259" key="3">
    <source>
        <dbReference type="Pfam" id="PF00857"/>
    </source>
</evidence>
<dbReference type="RefSeq" id="WP_056990421.1">
    <property type="nucleotide sequence ID" value="NZ_AYYL01000011.1"/>
</dbReference>
<accession>A0A1I2Q061</accession>
<dbReference type="GO" id="GO:0016787">
    <property type="term" value="F:hydrolase activity"/>
    <property type="evidence" value="ECO:0007669"/>
    <property type="project" value="UniProtKB-KW"/>
</dbReference>
<evidence type="ECO:0000313" key="4">
    <source>
        <dbReference type="EMBL" id="SFG21762.1"/>
    </source>
</evidence>
<dbReference type="InterPro" id="IPR050272">
    <property type="entry name" value="Isochorismatase-like_hydrls"/>
</dbReference>
<dbReference type="InterPro" id="IPR036380">
    <property type="entry name" value="Isochorismatase-like_sf"/>
</dbReference>
<sequence>MKALLVIDYTNDFIAPNGALTCGDPGRKIDDRIKELADSFLKNGDYVIFPTDTHQKNDPYHPETKLFPPHNIKGTSGHDLYGKTAEWFNAHKDSDFVYQFDKNRYSSFQNTNLDNYLRSRGITELWLSGVCTDICVLHTAIAAYNLNYSLTIPKDAVASFDQTGHEWAMNHFKNCLGATIV</sequence>
<feature type="domain" description="Isochorismatase-like" evidence="3">
    <location>
        <begin position="3"/>
        <end position="178"/>
    </location>
</feature>
<dbReference type="Proteomes" id="UP000182635">
    <property type="component" value="Unassembled WGS sequence"/>
</dbReference>
<dbReference type="PANTHER" id="PTHR43540:SF10">
    <property type="entry name" value="ISOCHORISMATASE"/>
    <property type="match status" value="1"/>
</dbReference>
<protein>
    <submittedName>
        <fullName evidence="4">Nicotinamidase-related amidase</fullName>
    </submittedName>
</protein>
<dbReference type="EMBL" id="FOPI01000006">
    <property type="protein sequence ID" value="SFG21762.1"/>
    <property type="molecule type" value="Genomic_DNA"/>
</dbReference>
<dbReference type="InterPro" id="IPR000868">
    <property type="entry name" value="Isochorismatase-like_dom"/>
</dbReference>
<evidence type="ECO:0000313" key="5">
    <source>
        <dbReference type="Proteomes" id="UP000182635"/>
    </source>
</evidence>